<feature type="domain" description="C2H2-type" evidence="2">
    <location>
        <begin position="31"/>
        <end position="61"/>
    </location>
</feature>
<protein>
    <recommendedName>
        <fullName evidence="2">C2H2-type domain-containing protein</fullName>
    </recommendedName>
</protein>
<sequence length="375" mass="42490">MAFICQPCDRAFGAQESLQRHLLDSPYHYQYTCAPCKSSFKTQDRLEQHLQNAPRHKENQYCEVCDRYFNRVDSLQAHLRDVHTLQAARAVVKSKTNANNTNKTPLDRLFLSYPSFSYDPSLPPATAYKMLREHMAWPKGSPKGDRARQRYREALVAEVRVWFGDENDLTAWHTLCRAIGVQQPPSTVPGCESVVRNTHVNIVDLIAWGRAGGSESGVTVFKTKDHLRSYTIATEKYFPQNEVKNEKGETNIVLRHLLRKIFKPEERAERGRQPAVMLTVACKWCGLQIGEAEAAFGVAEAAYLLSGVSKETSSVNDAAVARRNIMCRTRDCTSSTDDNYCSDSKWCKYNHNDCKFNGGCGTLWLEECDGMCIKK</sequence>
<dbReference type="SMART" id="SM00355">
    <property type="entry name" value="ZnF_C2H2"/>
    <property type="match status" value="3"/>
</dbReference>
<dbReference type="PROSITE" id="PS00028">
    <property type="entry name" value="ZINC_FINGER_C2H2_1"/>
    <property type="match status" value="1"/>
</dbReference>
<evidence type="ECO:0000256" key="1">
    <source>
        <dbReference type="PROSITE-ProRule" id="PRU00042"/>
    </source>
</evidence>
<comment type="caution">
    <text evidence="3">The sequence shown here is derived from an EMBL/GenBank/DDBJ whole genome shotgun (WGS) entry which is preliminary data.</text>
</comment>
<dbReference type="SUPFAM" id="SSF57667">
    <property type="entry name" value="beta-beta-alpha zinc fingers"/>
    <property type="match status" value="1"/>
</dbReference>
<reference evidence="3" key="1">
    <citation type="submission" date="2023-06" db="EMBL/GenBank/DDBJ databases">
        <title>Genome-scale phylogeny and comparative genomics of the fungal order Sordariales.</title>
        <authorList>
            <consortium name="Lawrence Berkeley National Laboratory"/>
            <person name="Hensen N."/>
            <person name="Bonometti L."/>
            <person name="Westerberg I."/>
            <person name="Brannstrom I.O."/>
            <person name="Guillou S."/>
            <person name="Cros-Aarteil S."/>
            <person name="Calhoun S."/>
            <person name="Haridas S."/>
            <person name="Kuo A."/>
            <person name="Mondo S."/>
            <person name="Pangilinan J."/>
            <person name="Riley R."/>
            <person name="Labutti K."/>
            <person name="Andreopoulos B."/>
            <person name="Lipzen A."/>
            <person name="Chen C."/>
            <person name="Yanf M."/>
            <person name="Daum C."/>
            <person name="Ng V."/>
            <person name="Clum A."/>
            <person name="Steindorff A."/>
            <person name="Ohm R."/>
            <person name="Martin F."/>
            <person name="Silar P."/>
            <person name="Natvig D."/>
            <person name="Lalanne C."/>
            <person name="Gautier V."/>
            <person name="Ament-Velasquez S.L."/>
            <person name="Kruys A."/>
            <person name="Hutchinson M.I."/>
            <person name="Powell A.J."/>
            <person name="Barry K."/>
            <person name="Miller A.N."/>
            <person name="Grigoriev I.V."/>
            <person name="Debuchy R."/>
            <person name="Gladieux P."/>
            <person name="Thoren M.H."/>
            <person name="Johannesson H."/>
        </authorList>
    </citation>
    <scope>NUCLEOTIDE SEQUENCE</scope>
    <source>
        <strain evidence="3">CBS 606.72</strain>
    </source>
</reference>
<dbReference type="EMBL" id="JAULSU010000006">
    <property type="protein sequence ID" value="KAK0614511.1"/>
    <property type="molecule type" value="Genomic_DNA"/>
</dbReference>
<feature type="domain" description="C2H2-type" evidence="2">
    <location>
        <begin position="3"/>
        <end position="28"/>
    </location>
</feature>
<keyword evidence="1" id="KW-0479">Metal-binding</keyword>
<dbReference type="InterPro" id="IPR036236">
    <property type="entry name" value="Znf_C2H2_sf"/>
</dbReference>
<dbReference type="PANTHER" id="PTHR38846:SF1">
    <property type="entry name" value="C3H1-TYPE DOMAIN-CONTAINING PROTEIN"/>
    <property type="match status" value="1"/>
</dbReference>
<evidence type="ECO:0000313" key="4">
    <source>
        <dbReference type="Proteomes" id="UP001175000"/>
    </source>
</evidence>
<dbReference type="Gene3D" id="3.30.160.60">
    <property type="entry name" value="Classic Zinc Finger"/>
    <property type="match status" value="1"/>
</dbReference>
<dbReference type="PROSITE" id="PS50157">
    <property type="entry name" value="ZINC_FINGER_C2H2_2"/>
    <property type="match status" value="3"/>
</dbReference>
<dbReference type="InterPro" id="IPR013087">
    <property type="entry name" value="Znf_C2H2_type"/>
</dbReference>
<gene>
    <name evidence="3" type="ORF">B0T14DRAFT_570443</name>
</gene>
<accession>A0AA40BUV3</accession>
<dbReference type="GO" id="GO:0008270">
    <property type="term" value="F:zinc ion binding"/>
    <property type="evidence" value="ECO:0007669"/>
    <property type="project" value="UniProtKB-KW"/>
</dbReference>
<dbReference type="AlphaFoldDB" id="A0AA40BUV3"/>
<keyword evidence="4" id="KW-1185">Reference proteome</keyword>
<name>A0AA40BUV3_9PEZI</name>
<dbReference type="Pfam" id="PF12874">
    <property type="entry name" value="zf-met"/>
    <property type="match status" value="2"/>
</dbReference>
<dbReference type="Proteomes" id="UP001175000">
    <property type="component" value="Unassembled WGS sequence"/>
</dbReference>
<organism evidence="3 4">
    <name type="scientific">Immersiella caudata</name>
    <dbReference type="NCBI Taxonomy" id="314043"/>
    <lineage>
        <taxon>Eukaryota</taxon>
        <taxon>Fungi</taxon>
        <taxon>Dikarya</taxon>
        <taxon>Ascomycota</taxon>
        <taxon>Pezizomycotina</taxon>
        <taxon>Sordariomycetes</taxon>
        <taxon>Sordariomycetidae</taxon>
        <taxon>Sordariales</taxon>
        <taxon>Lasiosphaeriaceae</taxon>
        <taxon>Immersiella</taxon>
    </lineage>
</organism>
<proteinExistence type="predicted"/>
<evidence type="ECO:0000313" key="3">
    <source>
        <dbReference type="EMBL" id="KAK0614511.1"/>
    </source>
</evidence>
<dbReference type="PANTHER" id="PTHR38846">
    <property type="entry name" value="C3H1-TYPE DOMAIN-CONTAINING PROTEIN"/>
    <property type="match status" value="1"/>
</dbReference>
<keyword evidence="1" id="KW-0862">Zinc</keyword>
<feature type="domain" description="C2H2-type" evidence="2">
    <location>
        <begin position="60"/>
        <end position="88"/>
    </location>
</feature>
<dbReference type="NCBIfam" id="NF033852">
    <property type="entry name" value="fulvocin_rel"/>
    <property type="match status" value="1"/>
</dbReference>
<keyword evidence="1" id="KW-0863">Zinc-finger</keyword>
<evidence type="ECO:0000259" key="2">
    <source>
        <dbReference type="PROSITE" id="PS50157"/>
    </source>
</evidence>